<evidence type="ECO:0000256" key="1">
    <source>
        <dbReference type="ARBA" id="ARBA00007734"/>
    </source>
</evidence>
<evidence type="ECO:0000313" key="6">
    <source>
        <dbReference type="EMBL" id="BBL35010.1"/>
    </source>
</evidence>
<proteinExistence type="inferred from homology"/>
<dbReference type="SUPFAM" id="SSF48435">
    <property type="entry name" value="Bacterial muramidases"/>
    <property type="match status" value="1"/>
</dbReference>
<feature type="domain" description="Lytic transglycosylase superhelical linker" evidence="5">
    <location>
        <begin position="396"/>
        <end position="456"/>
    </location>
</feature>
<dbReference type="Gene3D" id="1.25.20.10">
    <property type="entry name" value="Bacterial muramidases"/>
    <property type="match status" value="1"/>
</dbReference>
<dbReference type="Pfam" id="PF14718">
    <property type="entry name" value="SLT_L"/>
    <property type="match status" value="1"/>
</dbReference>
<dbReference type="InterPro" id="IPR008258">
    <property type="entry name" value="Transglycosylase_SLT_dom_1"/>
</dbReference>
<dbReference type="SUPFAM" id="SSF53955">
    <property type="entry name" value="Lysozyme-like"/>
    <property type="match status" value="1"/>
</dbReference>
<accession>A0A4Y1YLJ4</accession>
<dbReference type="GO" id="GO:0008933">
    <property type="term" value="F:peptidoglycan lytic transglycosylase activity"/>
    <property type="evidence" value="ECO:0007669"/>
    <property type="project" value="InterPro"/>
</dbReference>
<sequence>MVKVLAGLLFVCWSQLLAAGGDEDYLKIREAFRVGDATSVAHYAQRMKNHVLFPYAEYFQQRLYLSSADTSAIRAFLTRHDGSLVADKLRADWLQLLGKRQQWVLFAEEYPNLVNQDDNLQCYSLQQRLAASDKTAPAEVRSLWFTGRDMPDSCVAAFNAVIKTGAISAEDIWTRIRLALEAGHTGVARSVSNYLSNQQALNRQKLQAAARDARRYLDQQATFKSRADREIVLFALLRLLRSDTNQAYARWHKIRSHFSSVDQSYFMGNLAYWAAIRQDTRALNWFMQATQGKHVYPLSDVKHAWKARTALRAGNWSVLLSSIDQMPADMQQEDVWRYWRARALKINKKNVEANALLIPLSREYSFYGQMAREELGEMLSVPAVEQQIKPQDIQQMEQNPGLRRALTLYRLNQRVEANREWIWTIQHFNDAQLLAAARVAQRYGIYDRAINTAIKTVTHHDFNLRYLAPYREQMRTVLQQQQLDEAFVYGLIRQESRFIADIRSSAGAIGLMQLMPATAKWVAGKLGVSNFRTNLIADINTNLQLGTYYLKHVLEQLDDQPLLAAAAYNAGPGRAKRWRDTRPLEGAIYAETIPFNETRDYVKVVLSNSMYYASNFGHADRPTLKQRLGVVAPKN</sequence>
<dbReference type="GO" id="GO:0000270">
    <property type="term" value="P:peptidoglycan metabolic process"/>
    <property type="evidence" value="ECO:0007669"/>
    <property type="project" value="InterPro"/>
</dbReference>
<protein>
    <submittedName>
        <fullName evidence="6">Soluble lytic murein transglycosylase</fullName>
    </submittedName>
</protein>
<evidence type="ECO:0000256" key="3">
    <source>
        <dbReference type="SAM" id="SignalP"/>
    </source>
</evidence>
<name>A0A4Y1YLJ4_9PROT</name>
<feature type="chain" id="PRO_5021441378" evidence="3">
    <location>
        <begin position="19"/>
        <end position="635"/>
    </location>
</feature>
<dbReference type="InterPro" id="IPR000189">
    <property type="entry name" value="Transglyc_AS"/>
</dbReference>
<dbReference type="InterPro" id="IPR023346">
    <property type="entry name" value="Lysozyme-like_dom_sf"/>
</dbReference>
<dbReference type="CDD" id="cd13401">
    <property type="entry name" value="Slt70-like"/>
    <property type="match status" value="1"/>
</dbReference>
<dbReference type="AlphaFoldDB" id="A0A4Y1YLJ4"/>
<dbReference type="GO" id="GO:0004553">
    <property type="term" value="F:hydrolase activity, hydrolyzing O-glycosyl compounds"/>
    <property type="evidence" value="ECO:0007669"/>
    <property type="project" value="InterPro"/>
</dbReference>
<dbReference type="PANTHER" id="PTHR37423:SF5">
    <property type="entry name" value="SOLUBLE LYTIC MUREIN TRANSGLYCOSYLASE"/>
    <property type="match status" value="1"/>
</dbReference>
<dbReference type="Proteomes" id="UP000316473">
    <property type="component" value="Chromosome"/>
</dbReference>
<dbReference type="GO" id="GO:0016020">
    <property type="term" value="C:membrane"/>
    <property type="evidence" value="ECO:0007669"/>
    <property type="project" value="InterPro"/>
</dbReference>
<keyword evidence="2 3" id="KW-0732">Signal</keyword>
<dbReference type="InterPro" id="IPR037061">
    <property type="entry name" value="Lytic_TGlycoase_superhlx_L_sf"/>
</dbReference>
<dbReference type="EMBL" id="AP019755">
    <property type="protein sequence ID" value="BBL35010.1"/>
    <property type="molecule type" value="Genomic_DNA"/>
</dbReference>
<comment type="similarity">
    <text evidence="1">Belongs to the transglycosylase Slt family.</text>
</comment>
<dbReference type="PANTHER" id="PTHR37423">
    <property type="entry name" value="SOLUBLE LYTIC MUREIN TRANSGLYCOSYLASE-RELATED"/>
    <property type="match status" value="1"/>
</dbReference>
<evidence type="ECO:0000259" key="4">
    <source>
        <dbReference type="Pfam" id="PF01464"/>
    </source>
</evidence>
<dbReference type="Gene3D" id="1.10.530.10">
    <property type="match status" value="1"/>
</dbReference>
<dbReference type="KEGG" id="nst:Nstercoris_01264"/>
<dbReference type="InterPro" id="IPR012289">
    <property type="entry name" value="Lytic_TGlycosylase_superhlx_L"/>
</dbReference>
<dbReference type="PROSITE" id="PS00922">
    <property type="entry name" value="TRANSGLYCOSYLASE"/>
    <property type="match status" value="1"/>
</dbReference>
<evidence type="ECO:0000313" key="7">
    <source>
        <dbReference type="Proteomes" id="UP000316473"/>
    </source>
</evidence>
<dbReference type="InterPro" id="IPR008939">
    <property type="entry name" value="Lytic_TGlycosylase_superhlx_U"/>
</dbReference>
<keyword evidence="7" id="KW-1185">Reference proteome</keyword>
<gene>
    <name evidence="6" type="ORF">Nstercoris_01264</name>
</gene>
<dbReference type="GO" id="GO:0042597">
    <property type="term" value="C:periplasmic space"/>
    <property type="evidence" value="ECO:0007669"/>
    <property type="project" value="InterPro"/>
</dbReference>
<reference evidence="6 7" key="1">
    <citation type="submission" date="2019-06" db="EMBL/GenBank/DDBJ databases">
        <title>Nitrosomonas stercoris KYUHI-S whole genome shotgun sequence.</title>
        <authorList>
            <person name="Nakagawa T."/>
            <person name="Tsuchiya Y."/>
            <person name="Takahashi R."/>
        </authorList>
    </citation>
    <scope>NUCLEOTIDE SEQUENCE [LARGE SCALE GENOMIC DNA]</scope>
    <source>
        <strain evidence="6 7">KYUHI-S</strain>
    </source>
</reference>
<organism evidence="6 7">
    <name type="scientific">Nitrosomonas stercoris</name>
    <dbReference type="NCBI Taxonomy" id="1444684"/>
    <lineage>
        <taxon>Bacteria</taxon>
        <taxon>Pseudomonadati</taxon>
        <taxon>Pseudomonadota</taxon>
        <taxon>Betaproteobacteria</taxon>
        <taxon>Nitrosomonadales</taxon>
        <taxon>Nitrosomonadaceae</taxon>
        <taxon>Nitrosomonas</taxon>
    </lineage>
</organism>
<feature type="domain" description="Transglycosylase SLT" evidence="4">
    <location>
        <begin position="478"/>
        <end position="581"/>
    </location>
</feature>
<evidence type="ECO:0000259" key="5">
    <source>
        <dbReference type="Pfam" id="PF14718"/>
    </source>
</evidence>
<dbReference type="Gene3D" id="1.10.1240.20">
    <property type="entry name" value="Lytic transglycosylase, superhelical linker domain"/>
    <property type="match status" value="1"/>
</dbReference>
<evidence type="ECO:0000256" key="2">
    <source>
        <dbReference type="ARBA" id="ARBA00022729"/>
    </source>
</evidence>
<dbReference type="Pfam" id="PF01464">
    <property type="entry name" value="SLT"/>
    <property type="match status" value="1"/>
</dbReference>
<feature type="signal peptide" evidence="3">
    <location>
        <begin position="1"/>
        <end position="18"/>
    </location>
</feature>